<proteinExistence type="predicted"/>
<sequence>MVRKIREREKKSTKTIRERREEPLPWRESRFMSTGTTVVDGDERDDKPKRSLKCWKGRKKNYDKDHHQDHQIVSSNVINEVQKSNSSTVDWWYEYRIIGRCMIHLIYDAGRRIWATKGEDQEVAKKEFIDCLKVLEGALGDKPYFGGEEFGYVDVALVPFYCWFYAYEKCVNFSIEAECPKFIAWAKRCMERESVAKSLPDPHKVYGFVLELKKRVGI</sequence>
<accession>A0ACC0GYQ7</accession>
<gene>
    <name evidence="1" type="ORF">LOK49_LG07G02917</name>
</gene>
<comment type="caution">
    <text evidence="1">The sequence shown here is derived from an EMBL/GenBank/DDBJ whole genome shotgun (WGS) entry which is preliminary data.</text>
</comment>
<protein>
    <submittedName>
        <fullName evidence="1">Glutathione S-transferase parA</fullName>
    </submittedName>
</protein>
<dbReference type="EMBL" id="CM045764">
    <property type="protein sequence ID" value="KAI8005881.1"/>
    <property type="molecule type" value="Genomic_DNA"/>
</dbReference>
<reference evidence="1 2" key="1">
    <citation type="journal article" date="2022" name="Plant J.">
        <title>Chromosome-level genome of Camellia lanceoleosa provides a valuable resource for understanding genome evolution and self-incompatibility.</title>
        <authorList>
            <person name="Gong W."/>
            <person name="Xiao S."/>
            <person name="Wang L."/>
            <person name="Liao Z."/>
            <person name="Chang Y."/>
            <person name="Mo W."/>
            <person name="Hu G."/>
            <person name="Li W."/>
            <person name="Zhao G."/>
            <person name="Zhu H."/>
            <person name="Hu X."/>
            <person name="Ji K."/>
            <person name="Xiang X."/>
            <person name="Song Q."/>
            <person name="Yuan D."/>
            <person name="Jin S."/>
            <person name="Zhang L."/>
        </authorList>
    </citation>
    <scope>NUCLEOTIDE SEQUENCE [LARGE SCALE GENOMIC DNA]</scope>
    <source>
        <strain evidence="1">SQ_2022a</strain>
    </source>
</reference>
<dbReference type="Proteomes" id="UP001060215">
    <property type="component" value="Chromosome 7"/>
</dbReference>
<evidence type="ECO:0000313" key="2">
    <source>
        <dbReference type="Proteomes" id="UP001060215"/>
    </source>
</evidence>
<evidence type="ECO:0000313" key="1">
    <source>
        <dbReference type="EMBL" id="KAI8005881.1"/>
    </source>
</evidence>
<name>A0ACC0GYQ7_9ERIC</name>
<keyword evidence="2" id="KW-1185">Reference proteome</keyword>
<organism evidence="1 2">
    <name type="scientific">Camellia lanceoleosa</name>
    <dbReference type="NCBI Taxonomy" id="1840588"/>
    <lineage>
        <taxon>Eukaryota</taxon>
        <taxon>Viridiplantae</taxon>
        <taxon>Streptophyta</taxon>
        <taxon>Embryophyta</taxon>
        <taxon>Tracheophyta</taxon>
        <taxon>Spermatophyta</taxon>
        <taxon>Magnoliopsida</taxon>
        <taxon>eudicotyledons</taxon>
        <taxon>Gunneridae</taxon>
        <taxon>Pentapetalae</taxon>
        <taxon>asterids</taxon>
        <taxon>Ericales</taxon>
        <taxon>Theaceae</taxon>
        <taxon>Camellia</taxon>
    </lineage>
</organism>